<feature type="compositionally biased region" description="Gly residues" evidence="1">
    <location>
        <begin position="233"/>
        <end position="243"/>
    </location>
</feature>
<sequence length="648" mass="71926">MLGRMSSTQTLNAETQGKLLQEEQAKYFFQRNNMSLQNELPMDLVKEYSHPEQTKESRIFVCAGQAEMDSSPLDLLERLDARVAECKNLMLRTIKDADRYNQSMADWARVRGSVEEDFLSILKSSDVVNCPDLGPVSARLVESAASFDSAFVKMPVSLSTPNLDGLPGLIDNMKRQIDRMAGQIDGLDHEVGQLTSKSELSSSSSRSWVDISTSSGPGRSPSRDTVAVVKGPSTGGQGTGGNGKLQINFAKLPEMATKAIARALLSLVALSAAASAYAYSYPMFNGVGGGASVSGGRKQSFSSSRAWTPYPIVYPARVTRPYAPYYDGFASIYDGATPETSGDLLDLLYPADTYERQYYTPQQYYGPQYYTPQQYYPPQQYYYYEEDEPEEQVILEDEDGTVVPEEWYDSPNGEANAIFLQNLVMAQMYKDALTRSQKYKNGGHPPVPPYNSYRRNEDYDEDGEPYIFGEPVREVGAIPIREAAAPTKVSTKETVKEDKDVRDLKSLVDNTSKQRRKSGDVALRKSLEANRWLNKRDGTTTSSSPLMATSSPLTITNNEQQLKGQDEFVISRGAGRARGAESYHTRSYQPSAYDAIKKMLIQQLIDDLQFQFPLSPSSPGRFMTLAGTFFQYNPFGKAPSSCQARLLS</sequence>
<dbReference type="AlphaFoldDB" id="A0A6H5GWW5"/>
<name>A0A6H5GWW5_9HEMI</name>
<keyword evidence="3" id="KW-1185">Reference proteome</keyword>
<dbReference type="OrthoDB" id="6604460at2759"/>
<protein>
    <submittedName>
        <fullName evidence="2">Uncharacterized protein</fullName>
    </submittedName>
</protein>
<organism evidence="2 3">
    <name type="scientific">Nesidiocoris tenuis</name>
    <dbReference type="NCBI Taxonomy" id="355587"/>
    <lineage>
        <taxon>Eukaryota</taxon>
        <taxon>Metazoa</taxon>
        <taxon>Ecdysozoa</taxon>
        <taxon>Arthropoda</taxon>
        <taxon>Hexapoda</taxon>
        <taxon>Insecta</taxon>
        <taxon>Pterygota</taxon>
        <taxon>Neoptera</taxon>
        <taxon>Paraneoptera</taxon>
        <taxon>Hemiptera</taxon>
        <taxon>Heteroptera</taxon>
        <taxon>Panheteroptera</taxon>
        <taxon>Cimicomorpha</taxon>
        <taxon>Miridae</taxon>
        <taxon>Dicyphina</taxon>
        <taxon>Nesidiocoris</taxon>
    </lineage>
</organism>
<gene>
    <name evidence="2" type="ORF">NTEN_LOCUS12805</name>
</gene>
<evidence type="ECO:0000313" key="2">
    <source>
        <dbReference type="EMBL" id="CAB0007531.1"/>
    </source>
</evidence>
<proteinExistence type="predicted"/>
<accession>A0A6H5GWW5</accession>
<feature type="compositionally biased region" description="Low complexity" evidence="1">
    <location>
        <begin position="205"/>
        <end position="225"/>
    </location>
</feature>
<reference evidence="2 3" key="1">
    <citation type="submission" date="2020-02" db="EMBL/GenBank/DDBJ databases">
        <authorList>
            <person name="Ferguson B K."/>
        </authorList>
    </citation>
    <scope>NUCLEOTIDE SEQUENCE [LARGE SCALE GENOMIC DNA]</scope>
</reference>
<evidence type="ECO:0000313" key="3">
    <source>
        <dbReference type="Proteomes" id="UP000479000"/>
    </source>
</evidence>
<feature type="region of interest" description="Disordered" evidence="1">
    <location>
        <begin position="205"/>
        <end position="243"/>
    </location>
</feature>
<dbReference type="Proteomes" id="UP000479000">
    <property type="component" value="Unassembled WGS sequence"/>
</dbReference>
<dbReference type="EMBL" id="CADCXU010019139">
    <property type="protein sequence ID" value="CAB0007531.1"/>
    <property type="molecule type" value="Genomic_DNA"/>
</dbReference>
<evidence type="ECO:0000256" key="1">
    <source>
        <dbReference type="SAM" id="MobiDB-lite"/>
    </source>
</evidence>